<evidence type="ECO:0000313" key="6">
    <source>
        <dbReference type="EMBL" id="ACE06859.1"/>
    </source>
</evidence>
<comment type="similarity">
    <text evidence="1 5">Belongs to the UPP synthase family.</text>
</comment>
<evidence type="ECO:0000256" key="1">
    <source>
        <dbReference type="ARBA" id="ARBA00005432"/>
    </source>
</evidence>
<evidence type="ECO:0000313" key="7">
    <source>
        <dbReference type="EMBL" id="CAX69796.1"/>
    </source>
</evidence>
<dbReference type="SUPFAM" id="SSF64005">
    <property type="entry name" value="Undecaprenyl diphosphate synthase"/>
    <property type="match status" value="1"/>
</dbReference>
<comment type="catalytic activity">
    <reaction evidence="4">
        <text>n isopentenyl diphosphate + (2E,6E)-farnesyl diphosphate = a di-trans,poly-cis-polyprenyl diphosphate + n diphosphate</text>
        <dbReference type="Rhea" id="RHEA:53008"/>
        <dbReference type="Rhea" id="RHEA-COMP:19494"/>
        <dbReference type="ChEBI" id="CHEBI:33019"/>
        <dbReference type="ChEBI" id="CHEBI:128769"/>
        <dbReference type="ChEBI" id="CHEBI:136960"/>
        <dbReference type="ChEBI" id="CHEBI:175763"/>
        <dbReference type="EC" id="2.5.1.87"/>
    </reaction>
</comment>
<evidence type="ECO:0000256" key="5">
    <source>
        <dbReference type="RuleBase" id="RU363018"/>
    </source>
</evidence>
<dbReference type="NCBIfam" id="TIGR00055">
    <property type="entry name" value="uppS"/>
    <property type="match status" value="1"/>
</dbReference>
<dbReference type="InterPro" id="IPR036424">
    <property type="entry name" value="UPP_synth-like_sf"/>
</dbReference>
<dbReference type="AlphaFoldDB" id="B3GUV0"/>
<evidence type="ECO:0000256" key="4">
    <source>
        <dbReference type="ARBA" id="ARBA00047353"/>
    </source>
</evidence>
<name>B3GUV0_SCHJA</name>
<dbReference type="Pfam" id="PF01255">
    <property type="entry name" value="Prenyltransf"/>
    <property type="match status" value="1"/>
</dbReference>
<dbReference type="InterPro" id="IPR001441">
    <property type="entry name" value="UPP_synth-like"/>
</dbReference>
<organism evidence="6">
    <name type="scientific">Schistosoma japonicum</name>
    <name type="common">Blood fluke</name>
    <dbReference type="NCBI Taxonomy" id="6182"/>
    <lineage>
        <taxon>Eukaryota</taxon>
        <taxon>Metazoa</taxon>
        <taxon>Spiralia</taxon>
        <taxon>Lophotrochozoa</taxon>
        <taxon>Platyhelminthes</taxon>
        <taxon>Trematoda</taxon>
        <taxon>Digenea</taxon>
        <taxon>Strigeidida</taxon>
        <taxon>Schistosomatoidea</taxon>
        <taxon>Schistosomatidae</taxon>
        <taxon>Schistosoma</taxon>
    </lineage>
</organism>
<dbReference type="PANTHER" id="PTHR10291">
    <property type="entry name" value="DEHYDRODOLICHYL DIPHOSPHATE SYNTHASE FAMILY MEMBER"/>
    <property type="match status" value="1"/>
</dbReference>
<dbReference type="EMBL" id="FN314063">
    <property type="protein sequence ID" value="CAX69796.1"/>
    <property type="molecule type" value="mRNA"/>
</dbReference>
<dbReference type="GO" id="GO:0016094">
    <property type="term" value="P:polyprenol biosynthetic process"/>
    <property type="evidence" value="ECO:0007669"/>
    <property type="project" value="TreeGrafter"/>
</dbReference>
<dbReference type="GO" id="GO:1904423">
    <property type="term" value="C:dehydrodolichyl diphosphate synthase complex"/>
    <property type="evidence" value="ECO:0007669"/>
    <property type="project" value="TreeGrafter"/>
</dbReference>
<dbReference type="GO" id="GO:0045547">
    <property type="term" value="F:ditrans,polycis-polyprenyl diphosphate synthase [(2E,6E)-farnesyl diphosphate specific] activity"/>
    <property type="evidence" value="ECO:0007669"/>
    <property type="project" value="UniProtKB-EC"/>
</dbReference>
<dbReference type="HAMAP" id="MF_01139">
    <property type="entry name" value="ISPT"/>
    <property type="match status" value="1"/>
</dbReference>
<reference evidence="7" key="4">
    <citation type="submission" date="2009-03" db="EMBL/GenBank/DDBJ databases">
        <authorList>
            <person name="Gang L."/>
        </authorList>
    </citation>
    <scope>NUCLEOTIDE SEQUENCE</scope>
    <source>
        <strain evidence="7">Anhui</strain>
    </source>
</reference>
<evidence type="ECO:0000256" key="3">
    <source>
        <dbReference type="ARBA" id="ARBA00022842"/>
    </source>
</evidence>
<proteinExistence type="evidence at transcript level"/>
<keyword evidence="2 5" id="KW-0808">Transferase</keyword>
<keyword evidence="3" id="KW-0460">Magnesium</keyword>
<dbReference type="GO" id="GO:0005783">
    <property type="term" value="C:endoplasmic reticulum"/>
    <property type="evidence" value="ECO:0007669"/>
    <property type="project" value="TreeGrafter"/>
</dbReference>
<reference evidence="6" key="2">
    <citation type="submission" date="2008-03" db="EMBL/GenBank/DDBJ databases">
        <authorList>
            <person name="Liu F."/>
            <person name="Lu J."/>
            <person name="Hu W."/>
            <person name="Wang S.-Y."/>
            <person name="Cui S.-J."/>
            <person name="Chi M."/>
            <person name="Yan Q."/>
            <person name="Wang X.-R."/>
            <person name="Song H.-D."/>
            <person name="Xu X.-N."/>
            <person name="Wang J.-J."/>
            <person name="Zhang X.-L."/>
            <person name="Zhang X."/>
            <person name="Wang Z.-Q."/>
            <person name="Xue C.-L."/>
            <person name="Brindley P.J."/>
            <person name="McManus D.P."/>
            <person name="Yang P.-Y."/>
            <person name="Feng Z."/>
            <person name="Chen Z."/>
            <person name="Han Z.-G."/>
        </authorList>
    </citation>
    <scope>NUCLEOTIDE SEQUENCE</scope>
</reference>
<dbReference type="CDD" id="cd00475">
    <property type="entry name" value="Cis_IPPS"/>
    <property type="match status" value="1"/>
</dbReference>
<protein>
    <recommendedName>
        <fullName evidence="5">Alkyl transferase</fullName>
        <ecNumber evidence="5">2.5.1.-</ecNumber>
    </recommendedName>
</protein>
<evidence type="ECO:0000256" key="2">
    <source>
        <dbReference type="ARBA" id="ARBA00022679"/>
    </source>
</evidence>
<sequence length="326" mass="37681">MTWTRSKVQYGILQKICIRAIKYGPIPKHVAFIMDGNRRFADSKMLKQSDGHLYGFSKLSDTLQWCRDVGVEEVSIFTFSIDNFNRSPEEVSFLMNLAEEKLQELLDNIEELKADDICIRVIGSLGLLPTKIQSLAAQLMLVTRNHSRSILNICMAYNSRNDITNAMETVRLGVKEGKIIPSDITRELLSKCLYTRLSKPLDLLIRTSGEIRLSDFLTWQASENGTIYKFIGNYWPEFSWWDFLSSIFHYQMSYLQLSTLINSKQTTSIQSINNHDDDDDDEQEVNDNLQSMIYSHKENEAHQQRVNSFLDCLDNTFWQKMTILAA</sequence>
<dbReference type="FunFam" id="3.40.1180.10:FF:000005">
    <property type="entry name" value="Alkyl transferase"/>
    <property type="match status" value="1"/>
</dbReference>
<dbReference type="Gene3D" id="3.40.1180.10">
    <property type="entry name" value="Decaprenyl diphosphate synthase-like"/>
    <property type="match status" value="1"/>
</dbReference>
<dbReference type="PROSITE" id="PS01066">
    <property type="entry name" value="UPP_SYNTHASE"/>
    <property type="match status" value="1"/>
</dbReference>
<dbReference type="PANTHER" id="PTHR10291:SF43">
    <property type="entry name" value="DEHYDRODOLICHYL DIPHOSPHATE SYNTHASE COMPLEX SUBUNIT DHDDS"/>
    <property type="match status" value="1"/>
</dbReference>
<reference evidence="7" key="3">
    <citation type="journal article" date="2009" name="Nature">
        <title>The Schistosoma japonicum genome reveals features of host-parasite interplay.</title>
        <authorList>
            <person name="Liu F."/>
            <person name="Zhou Y."/>
            <person name="Wang Z.Q."/>
            <person name="Lu G."/>
            <person name="Zheng H."/>
            <person name="Brindley P.J."/>
            <person name="McManus D.P."/>
            <person name="Blair D."/>
            <person name="Zhang Q.H."/>
            <person name="Zhong Y."/>
            <person name="Wang S."/>
            <person name="Han Z.G."/>
            <person name="Chen Z."/>
        </authorList>
    </citation>
    <scope>NUCLEOTIDE SEQUENCE</scope>
    <source>
        <strain evidence="7">Anhui</strain>
    </source>
</reference>
<dbReference type="EMBL" id="EZ000079">
    <property type="protein sequence ID" value="ACE06859.1"/>
    <property type="molecule type" value="mRNA"/>
</dbReference>
<reference evidence="6" key="1">
    <citation type="journal article" date="2006" name="PLoS Pathog.">
        <title>New perspectives on host-parasite interplay by comparative transcriptomic and proteomic analyses of Schistosoma japonicum.</title>
        <authorList>
            <person name="Liu F."/>
            <person name="Lu J."/>
            <person name="Hu W."/>
            <person name="Wang S.Y."/>
            <person name="Cui S.J."/>
            <person name="Chi M."/>
            <person name="Yan Q."/>
            <person name="Wang X.R."/>
            <person name="Song H.D."/>
            <person name="Xu X.N."/>
            <person name="Wang J.J."/>
            <person name="Zhang X.L."/>
            <person name="Zhang X."/>
            <person name="Wang Z.Q."/>
            <person name="Xue C.L."/>
            <person name="Brindley P.J."/>
            <person name="McManus D.P."/>
            <person name="Yang P.Y."/>
            <person name="Feng Z."/>
            <person name="Chen Z."/>
            <person name="Han Z.G."/>
        </authorList>
    </citation>
    <scope>NUCLEOTIDE SEQUENCE</scope>
</reference>
<accession>B3GUV0</accession>
<dbReference type="InterPro" id="IPR018520">
    <property type="entry name" value="UPP_synth-like_CS"/>
</dbReference>
<dbReference type="EC" id="2.5.1.-" evidence="5"/>